<dbReference type="PaxDb" id="55529-EKX52161"/>
<evidence type="ECO:0000313" key="4">
    <source>
        <dbReference type="Proteomes" id="UP000011087"/>
    </source>
</evidence>
<reference evidence="4" key="2">
    <citation type="submission" date="2012-11" db="EMBL/GenBank/DDBJ databases">
        <authorList>
            <person name="Kuo A."/>
            <person name="Curtis B.A."/>
            <person name="Tanifuji G."/>
            <person name="Burki F."/>
            <person name="Gruber A."/>
            <person name="Irimia M."/>
            <person name="Maruyama S."/>
            <person name="Arias M.C."/>
            <person name="Ball S.G."/>
            <person name="Gile G.H."/>
            <person name="Hirakawa Y."/>
            <person name="Hopkins J.F."/>
            <person name="Rensing S.A."/>
            <person name="Schmutz J."/>
            <person name="Symeonidi A."/>
            <person name="Elias M."/>
            <person name="Eveleigh R.J."/>
            <person name="Herman E.K."/>
            <person name="Klute M.J."/>
            <person name="Nakayama T."/>
            <person name="Obornik M."/>
            <person name="Reyes-Prieto A."/>
            <person name="Armbrust E.V."/>
            <person name="Aves S.J."/>
            <person name="Beiko R.G."/>
            <person name="Coutinho P."/>
            <person name="Dacks J.B."/>
            <person name="Durnford D.G."/>
            <person name="Fast N.M."/>
            <person name="Green B.R."/>
            <person name="Grisdale C."/>
            <person name="Hempe F."/>
            <person name="Henrissat B."/>
            <person name="Hoppner M.P."/>
            <person name="Ishida K.-I."/>
            <person name="Kim E."/>
            <person name="Koreny L."/>
            <person name="Kroth P.G."/>
            <person name="Liu Y."/>
            <person name="Malik S.-B."/>
            <person name="Maier U.G."/>
            <person name="McRose D."/>
            <person name="Mock T."/>
            <person name="Neilson J.A."/>
            <person name="Onodera N.T."/>
            <person name="Poole A.M."/>
            <person name="Pritham E.J."/>
            <person name="Richards T.A."/>
            <person name="Rocap G."/>
            <person name="Roy S.W."/>
            <person name="Sarai C."/>
            <person name="Schaack S."/>
            <person name="Shirato S."/>
            <person name="Slamovits C.H."/>
            <person name="Spencer D.F."/>
            <person name="Suzuki S."/>
            <person name="Worden A.Z."/>
            <person name="Zauner S."/>
            <person name="Barry K."/>
            <person name="Bell C."/>
            <person name="Bharti A.K."/>
            <person name="Crow J.A."/>
            <person name="Grimwood J."/>
            <person name="Kramer R."/>
            <person name="Lindquist E."/>
            <person name="Lucas S."/>
            <person name="Salamov A."/>
            <person name="McFadden G.I."/>
            <person name="Lane C.E."/>
            <person name="Keeling P.J."/>
            <person name="Gray M.W."/>
            <person name="Grigoriev I.V."/>
            <person name="Archibald J.M."/>
        </authorList>
    </citation>
    <scope>NUCLEOTIDE SEQUENCE</scope>
    <source>
        <strain evidence="4">CCMP2712</strain>
    </source>
</reference>
<evidence type="ECO:0000313" key="3">
    <source>
        <dbReference type="EnsemblProtists" id="EKX52161"/>
    </source>
</evidence>
<dbReference type="RefSeq" id="XP_005839141.1">
    <property type="nucleotide sequence ID" value="XM_005839084.1"/>
</dbReference>
<dbReference type="Proteomes" id="UP000011087">
    <property type="component" value="Unassembled WGS sequence"/>
</dbReference>
<dbReference type="HOGENOM" id="CLU_1800162_0_0_1"/>
<dbReference type="KEGG" id="gtt:GUITHDRAFT_102063"/>
<evidence type="ECO:0000313" key="2">
    <source>
        <dbReference type="EMBL" id="EKX52161.1"/>
    </source>
</evidence>
<dbReference type="GeneID" id="17309020"/>
<feature type="region of interest" description="Disordered" evidence="1">
    <location>
        <begin position="63"/>
        <end position="86"/>
    </location>
</feature>
<reference evidence="3" key="3">
    <citation type="submission" date="2015-06" db="UniProtKB">
        <authorList>
            <consortium name="EnsemblProtists"/>
        </authorList>
    </citation>
    <scope>IDENTIFICATION</scope>
</reference>
<dbReference type="EMBL" id="JH992973">
    <property type="protein sequence ID" value="EKX52161.1"/>
    <property type="molecule type" value="Genomic_DNA"/>
</dbReference>
<name>L1JUB1_GUITC</name>
<protein>
    <submittedName>
        <fullName evidence="2 3">Uncharacterized protein</fullName>
    </submittedName>
</protein>
<dbReference type="AlphaFoldDB" id="L1JUB1"/>
<accession>L1JUB1</accession>
<feature type="compositionally biased region" description="Acidic residues" evidence="1">
    <location>
        <begin position="63"/>
        <end position="75"/>
    </location>
</feature>
<reference evidence="2 4" key="1">
    <citation type="journal article" date="2012" name="Nature">
        <title>Algal genomes reveal evolutionary mosaicism and the fate of nucleomorphs.</title>
        <authorList>
            <consortium name="DOE Joint Genome Institute"/>
            <person name="Curtis B.A."/>
            <person name="Tanifuji G."/>
            <person name="Burki F."/>
            <person name="Gruber A."/>
            <person name="Irimia M."/>
            <person name="Maruyama S."/>
            <person name="Arias M.C."/>
            <person name="Ball S.G."/>
            <person name="Gile G.H."/>
            <person name="Hirakawa Y."/>
            <person name="Hopkins J.F."/>
            <person name="Kuo A."/>
            <person name="Rensing S.A."/>
            <person name="Schmutz J."/>
            <person name="Symeonidi A."/>
            <person name="Elias M."/>
            <person name="Eveleigh R.J."/>
            <person name="Herman E.K."/>
            <person name="Klute M.J."/>
            <person name="Nakayama T."/>
            <person name="Obornik M."/>
            <person name="Reyes-Prieto A."/>
            <person name="Armbrust E.V."/>
            <person name="Aves S.J."/>
            <person name="Beiko R.G."/>
            <person name="Coutinho P."/>
            <person name="Dacks J.B."/>
            <person name="Durnford D.G."/>
            <person name="Fast N.M."/>
            <person name="Green B.R."/>
            <person name="Grisdale C.J."/>
            <person name="Hempel F."/>
            <person name="Henrissat B."/>
            <person name="Hoppner M.P."/>
            <person name="Ishida K."/>
            <person name="Kim E."/>
            <person name="Koreny L."/>
            <person name="Kroth P.G."/>
            <person name="Liu Y."/>
            <person name="Malik S.B."/>
            <person name="Maier U.G."/>
            <person name="McRose D."/>
            <person name="Mock T."/>
            <person name="Neilson J.A."/>
            <person name="Onodera N.T."/>
            <person name="Poole A.M."/>
            <person name="Pritham E.J."/>
            <person name="Richards T.A."/>
            <person name="Rocap G."/>
            <person name="Roy S.W."/>
            <person name="Sarai C."/>
            <person name="Schaack S."/>
            <person name="Shirato S."/>
            <person name="Slamovits C.H."/>
            <person name="Spencer D.F."/>
            <person name="Suzuki S."/>
            <person name="Worden A.Z."/>
            <person name="Zauner S."/>
            <person name="Barry K."/>
            <person name="Bell C."/>
            <person name="Bharti A.K."/>
            <person name="Crow J.A."/>
            <person name="Grimwood J."/>
            <person name="Kramer R."/>
            <person name="Lindquist E."/>
            <person name="Lucas S."/>
            <person name="Salamov A."/>
            <person name="McFadden G.I."/>
            <person name="Lane C.E."/>
            <person name="Keeling P.J."/>
            <person name="Gray M.W."/>
            <person name="Grigoriev I.V."/>
            <person name="Archibald J.M."/>
        </authorList>
    </citation>
    <scope>NUCLEOTIDE SEQUENCE</scope>
    <source>
        <strain evidence="2 4">CCMP2712</strain>
    </source>
</reference>
<gene>
    <name evidence="2" type="ORF">GUITHDRAFT_102063</name>
</gene>
<organism evidence="2">
    <name type="scientific">Guillardia theta (strain CCMP2712)</name>
    <name type="common">Cryptophyte</name>
    <dbReference type="NCBI Taxonomy" id="905079"/>
    <lineage>
        <taxon>Eukaryota</taxon>
        <taxon>Cryptophyceae</taxon>
        <taxon>Pyrenomonadales</taxon>
        <taxon>Geminigeraceae</taxon>
        <taxon>Guillardia</taxon>
    </lineage>
</organism>
<evidence type="ECO:0000256" key="1">
    <source>
        <dbReference type="SAM" id="MobiDB-lite"/>
    </source>
</evidence>
<sequence>MKQYGINISDLEACLSHGASSTTSDMEDACSVQYCFPDENLLKRSLKRMRVCLDSEDEVFIFEDESEDGEDDSEESSTACAPISTAAGDFPVGLENDVELVDTFMRLTNRLRGCCQAEQVSPRCRTGHPVSGLQAAVCVMAGQQ</sequence>
<proteinExistence type="predicted"/>
<keyword evidence="4" id="KW-1185">Reference proteome</keyword>
<dbReference type="EnsemblProtists" id="EKX52161">
    <property type="protein sequence ID" value="EKX52161"/>
    <property type="gene ID" value="GUITHDRAFT_102063"/>
</dbReference>